<name>A0A5B7F7X4_PORTR</name>
<evidence type="ECO:0000313" key="3">
    <source>
        <dbReference type="Proteomes" id="UP000324222"/>
    </source>
</evidence>
<gene>
    <name evidence="2" type="ORF">E2C01_035007</name>
</gene>
<dbReference type="EMBL" id="VSRR010005049">
    <property type="protein sequence ID" value="MPC41416.1"/>
    <property type="molecule type" value="Genomic_DNA"/>
</dbReference>
<proteinExistence type="predicted"/>
<feature type="region of interest" description="Disordered" evidence="1">
    <location>
        <begin position="84"/>
        <end position="110"/>
    </location>
</feature>
<keyword evidence="3" id="KW-1185">Reference proteome</keyword>
<feature type="region of interest" description="Disordered" evidence="1">
    <location>
        <begin position="36"/>
        <end position="60"/>
    </location>
</feature>
<dbReference type="Proteomes" id="UP000324222">
    <property type="component" value="Unassembled WGS sequence"/>
</dbReference>
<reference evidence="2 3" key="1">
    <citation type="submission" date="2019-05" db="EMBL/GenBank/DDBJ databases">
        <title>Another draft genome of Portunus trituberculatus and its Hox gene families provides insights of decapod evolution.</title>
        <authorList>
            <person name="Jeong J.-H."/>
            <person name="Song I."/>
            <person name="Kim S."/>
            <person name="Choi T."/>
            <person name="Kim D."/>
            <person name="Ryu S."/>
            <person name="Kim W."/>
        </authorList>
    </citation>
    <scope>NUCLEOTIDE SEQUENCE [LARGE SCALE GENOMIC DNA]</scope>
    <source>
        <tissue evidence="2">Muscle</tissue>
    </source>
</reference>
<accession>A0A5B7F7X4</accession>
<feature type="region of interest" description="Disordered" evidence="1">
    <location>
        <begin position="136"/>
        <end position="160"/>
    </location>
</feature>
<organism evidence="2 3">
    <name type="scientific">Portunus trituberculatus</name>
    <name type="common">Swimming crab</name>
    <name type="synonym">Neptunus trituberculatus</name>
    <dbReference type="NCBI Taxonomy" id="210409"/>
    <lineage>
        <taxon>Eukaryota</taxon>
        <taxon>Metazoa</taxon>
        <taxon>Ecdysozoa</taxon>
        <taxon>Arthropoda</taxon>
        <taxon>Crustacea</taxon>
        <taxon>Multicrustacea</taxon>
        <taxon>Malacostraca</taxon>
        <taxon>Eumalacostraca</taxon>
        <taxon>Eucarida</taxon>
        <taxon>Decapoda</taxon>
        <taxon>Pleocyemata</taxon>
        <taxon>Brachyura</taxon>
        <taxon>Eubrachyura</taxon>
        <taxon>Portunoidea</taxon>
        <taxon>Portunidae</taxon>
        <taxon>Portuninae</taxon>
        <taxon>Portunus</taxon>
    </lineage>
</organism>
<protein>
    <submittedName>
        <fullName evidence="2">Uncharacterized protein</fullName>
    </submittedName>
</protein>
<dbReference type="AlphaFoldDB" id="A0A5B7F7X4"/>
<feature type="compositionally biased region" description="Basic and acidic residues" evidence="1">
    <location>
        <begin position="90"/>
        <end position="102"/>
    </location>
</feature>
<evidence type="ECO:0000256" key="1">
    <source>
        <dbReference type="SAM" id="MobiDB-lite"/>
    </source>
</evidence>
<sequence>MEVAMAARRVPVKGLKGSLLLLADLEATCNQDNIKNGTSRLHAPHPTSHVPRPTSHATRHTPSAWAMRLPGMLLCRAPRQHLKPYTSDAAEIRRQDLQRQEDSPESSRLNNGLIHEKFDVVSPSVIMEAAVSLFRGSGEPGRQDARANEPGRPSPFLLLR</sequence>
<comment type="caution">
    <text evidence="2">The sequence shown here is derived from an EMBL/GenBank/DDBJ whole genome shotgun (WGS) entry which is preliminary data.</text>
</comment>
<evidence type="ECO:0000313" key="2">
    <source>
        <dbReference type="EMBL" id="MPC41416.1"/>
    </source>
</evidence>